<keyword evidence="4" id="KW-0029">Amino-acid transport</keyword>
<feature type="domain" description="Leucine-binding protein" evidence="5">
    <location>
        <begin position="30"/>
        <end position="368"/>
    </location>
</feature>
<organism evidence="6">
    <name type="scientific">uncultured Sporomusa sp</name>
    <dbReference type="NCBI Taxonomy" id="307249"/>
    <lineage>
        <taxon>Bacteria</taxon>
        <taxon>Bacillati</taxon>
        <taxon>Bacillota</taxon>
        <taxon>Negativicutes</taxon>
        <taxon>Selenomonadales</taxon>
        <taxon>Sporomusaceae</taxon>
        <taxon>Sporomusa</taxon>
        <taxon>environmental samples</taxon>
    </lineage>
</organism>
<evidence type="ECO:0000313" key="6">
    <source>
        <dbReference type="EMBL" id="SCM82010.1"/>
    </source>
</evidence>
<evidence type="ECO:0000256" key="3">
    <source>
        <dbReference type="ARBA" id="ARBA00022729"/>
    </source>
</evidence>
<dbReference type="InterPro" id="IPR051010">
    <property type="entry name" value="BCAA_transport"/>
</dbReference>
<dbReference type="PROSITE" id="PS51257">
    <property type="entry name" value="PROKAR_LIPOPROTEIN"/>
    <property type="match status" value="1"/>
</dbReference>
<dbReference type="EMBL" id="FMJE01000004">
    <property type="protein sequence ID" value="SCM82010.1"/>
    <property type="molecule type" value="Genomic_DNA"/>
</dbReference>
<dbReference type="CDD" id="cd19983">
    <property type="entry name" value="PBP1_ABC_HAAT-like"/>
    <property type="match status" value="1"/>
</dbReference>
<proteinExistence type="inferred from homology"/>
<name>A0A212LX12_9FIRM</name>
<dbReference type="InterPro" id="IPR000709">
    <property type="entry name" value="Leu_Ile_Val-bd"/>
</dbReference>
<dbReference type="RefSeq" id="WP_288184791.1">
    <property type="nucleotide sequence ID" value="NZ_LT608335.1"/>
</dbReference>
<evidence type="ECO:0000259" key="5">
    <source>
        <dbReference type="Pfam" id="PF13458"/>
    </source>
</evidence>
<accession>A0A212LX12</accession>
<dbReference type="InterPro" id="IPR028081">
    <property type="entry name" value="Leu-bd"/>
</dbReference>
<dbReference type="InterPro" id="IPR028082">
    <property type="entry name" value="Peripla_BP_I"/>
</dbReference>
<comment type="similarity">
    <text evidence="1">Belongs to the leucine-binding protein family.</text>
</comment>
<dbReference type="PRINTS" id="PR00337">
    <property type="entry name" value="LEUILEVALBP"/>
</dbReference>
<dbReference type="PANTHER" id="PTHR30483">
    <property type="entry name" value="LEUCINE-SPECIFIC-BINDING PROTEIN"/>
    <property type="match status" value="1"/>
</dbReference>
<gene>
    <name evidence="6" type="ORF">KL86SPO_40495</name>
</gene>
<dbReference type="PANTHER" id="PTHR30483:SF6">
    <property type="entry name" value="PERIPLASMIC BINDING PROTEIN OF ABC TRANSPORTER FOR NATURAL AMINO ACIDS"/>
    <property type="match status" value="1"/>
</dbReference>
<dbReference type="SUPFAM" id="SSF53822">
    <property type="entry name" value="Periplasmic binding protein-like I"/>
    <property type="match status" value="1"/>
</dbReference>
<reference evidence="6" key="1">
    <citation type="submission" date="2016-08" db="EMBL/GenBank/DDBJ databases">
        <authorList>
            <person name="Seilhamer J.J."/>
        </authorList>
    </citation>
    <scope>NUCLEOTIDE SEQUENCE</scope>
    <source>
        <strain evidence="6">86</strain>
    </source>
</reference>
<dbReference type="Pfam" id="PF13458">
    <property type="entry name" value="Peripla_BP_6"/>
    <property type="match status" value="1"/>
</dbReference>
<dbReference type="GO" id="GO:0006865">
    <property type="term" value="P:amino acid transport"/>
    <property type="evidence" value="ECO:0007669"/>
    <property type="project" value="UniProtKB-KW"/>
</dbReference>
<sequence length="378" mass="40260">MSTAKRCQLVVSVLLLLIIPAVSGCFGQQTYKIGFVGGLTGRYSDLGVAGRNGVTLAVEEINKAGGIHGRPVELIVRDDKNDPAVVRAVDEELINAGVRILIGHMTSAAAVASLPVSASGKALIVTPTATADSLRGNDDMLITIMSPLKLMAQVQAAYAVQELGLKRLVIIGDSSNPEYARNWAEVFTAYFESFGGKVVATLPFASGSGVEYESLAQAAAGYRPEGILLVAGAVDAAVMSQWLRKGQPAVPIFSSSWAMTNDFIHHGGQAVEGIVFSSTYSPDNHNPAYVRFAHKYRERFGSWPNYAAAHSYEAAQLVLTGINKAGNDQALAVKQAIIGQQQFSGLWDDYLINAAGDASRVCRLVIVENGQFVTLDKK</sequence>
<evidence type="ECO:0000256" key="4">
    <source>
        <dbReference type="ARBA" id="ARBA00022970"/>
    </source>
</evidence>
<dbReference type="AlphaFoldDB" id="A0A212LX12"/>
<evidence type="ECO:0000256" key="1">
    <source>
        <dbReference type="ARBA" id="ARBA00010062"/>
    </source>
</evidence>
<protein>
    <submittedName>
        <fullName evidence="6">Putative Extracellular ligand-binding receptor</fullName>
    </submittedName>
</protein>
<dbReference type="Gene3D" id="3.40.50.2300">
    <property type="match status" value="2"/>
</dbReference>
<keyword evidence="3" id="KW-0732">Signal</keyword>
<evidence type="ECO:0000256" key="2">
    <source>
        <dbReference type="ARBA" id="ARBA00022448"/>
    </source>
</evidence>
<keyword evidence="6" id="KW-0675">Receptor</keyword>
<keyword evidence="2" id="KW-0813">Transport</keyword>